<keyword evidence="2" id="KW-1185">Reference proteome</keyword>
<sequence>MAVNEAEKIQVNEMVNDFMRYQLNRRGLQWNTCPPLPRPSKVALVLRTLGDEFITKYREEFTQMCGRLDMTPSVAQTAYMDVLNELFSEGITWARIVGAFAFSVELSALCVEKNWSELVDSIASWLSSYVCTRLLPWIRDHQGWVRSLTRSFTSRPSGEMPGFALHAPEGSDCCARRCIPSCSSLSWRQRSDETLSHRIYLRMIPYYGGPAMGACLRLPRIPAHVTQQARCNPSCMLLARAFTGGGWLARWHVDRSRAAPCKHAGTRAARSLRQKRARSTFHRARLACDVRGPAVRRGALTPLMV</sequence>
<evidence type="ECO:0000313" key="1">
    <source>
        <dbReference type="EMBL" id="KAH7967332.1"/>
    </source>
</evidence>
<evidence type="ECO:0000313" key="2">
    <source>
        <dbReference type="Proteomes" id="UP000821865"/>
    </source>
</evidence>
<organism evidence="1 2">
    <name type="scientific">Dermacentor silvarum</name>
    <name type="common">Tick</name>
    <dbReference type="NCBI Taxonomy" id="543639"/>
    <lineage>
        <taxon>Eukaryota</taxon>
        <taxon>Metazoa</taxon>
        <taxon>Ecdysozoa</taxon>
        <taxon>Arthropoda</taxon>
        <taxon>Chelicerata</taxon>
        <taxon>Arachnida</taxon>
        <taxon>Acari</taxon>
        <taxon>Parasitiformes</taxon>
        <taxon>Ixodida</taxon>
        <taxon>Ixodoidea</taxon>
        <taxon>Ixodidae</taxon>
        <taxon>Rhipicephalinae</taxon>
        <taxon>Dermacentor</taxon>
    </lineage>
</organism>
<name>A0ACB8DGW8_DERSI</name>
<protein>
    <submittedName>
        <fullName evidence="1">Uncharacterized protein</fullName>
    </submittedName>
</protein>
<accession>A0ACB8DGW8</accession>
<dbReference type="Proteomes" id="UP000821865">
    <property type="component" value="Chromosome 2"/>
</dbReference>
<dbReference type="EMBL" id="CM023471">
    <property type="protein sequence ID" value="KAH7967332.1"/>
    <property type="molecule type" value="Genomic_DNA"/>
</dbReference>
<comment type="caution">
    <text evidence="1">The sequence shown here is derived from an EMBL/GenBank/DDBJ whole genome shotgun (WGS) entry which is preliminary data.</text>
</comment>
<gene>
    <name evidence="1" type="ORF">HPB49_024009</name>
</gene>
<proteinExistence type="predicted"/>
<reference evidence="1" key="1">
    <citation type="submission" date="2020-05" db="EMBL/GenBank/DDBJ databases">
        <title>Large-scale comparative analyses of tick genomes elucidate their genetic diversity and vector capacities.</title>
        <authorList>
            <person name="Jia N."/>
            <person name="Wang J."/>
            <person name="Shi W."/>
            <person name="Du L."/>
            <person name="Sun Y."/>
            <person name="Zhan W."/>
            <person name="Jiang J."/>
            <person name="Wang Q."/>
            <person name="Zhang B."/>
            <person name="Ji P."/>
            <person name="Sakyi L.B."/>
            <person name="Cui X."/>
            <person name="Yuan T."/>
            <person name="Jiang B."/>
            <person name="Yang W."/>
            <person name="Lam T.T.-Y."/>
            <person name="Chang Q."/>
            <person name="Ding S."/>
            <person name="Wang X."/>
            <person name="Zhu J."/>
            <person name="Ruan X."/>
            <person name="Zhao L."/>
            <person name="Wei J."/>
            <person name="Que T."/>
            <person name="Du C."/>
            <person name="Cheng J."/>
            <person name="Dai P."/>
            <person name="Han X."/>
            <person name="Huang E."/>
            <person name="Gao Y."/>
            <person name="Liu J."/>
            <person name="Shao H."/>
            <person name="Ye R."/>
            <person name="Li L."/>
            <person name="Wei W."/>
            <person name="Wang X."/>
            <person name="Wang C."/>
            <person name="Yang T."/>
            <person name="Huo Q."/>
            <person name="Li W."/>
            <person name="Guo W."/>
            <person name="Chen H."/>
            <person name="Zhou L."/>
            <person name="Ni X."/>
            <person name="Tian J."/>
            <person name="Zhou Y."/>
            <person name="Sheng Y."/>
            <person name="Liu T."/>
            <person name="Pan Y."/>
            <person name="Xia L."/>
            <person name="Li J."/>
            <person name="Zhao F."/>
            <person name="Cao W."/>
        </authorList>
    </citation>
    <scope>NUCLEOTIDE SEQUENCE</scope>
    <source>
        <strain evidence="1">Dsil-2018</strain>
    </source>
</reference>